<feature type="transmembrane region" description="Helical" evidence="7">
    <location>
        <begin position="29"/>
        <end position="51"/>
    </location>
</feature>
<dbReference type="InterPro" id="IPR001991">
    <property type="entry name" value="Na-dicarboxylate_symporter"/>
</dbReference>
<feature type="transmembrane region" description="Helical" evidence="7">
    <location>
        <begin position="206"/>
        <end position="231"/>
    </location>
</feature>
<evidence type="ECO:0000256" key="3">
    <source>
        <dbReference type="ARBA" id="ARBA00022475"/>
    </source>
</evidence>
<evidence type="ECO:0000256" key="2">
    <source>
        <dbReference type="ARBA" id="ARBA00022448"/>
    </source>
</evidence>
<reference evidence="9" key="1">
    <citation type="journal article" date="2019" name="Int. J. Syst. Evol. Microbiol.">
        <title>The Global Catalogue of Microorganisms (GCM) 10K type strain sequencing project: providing services to taxonomists for standard genome sequencing and annotation.</title>
        <authorList>
            <consortium name="The Broad Institute Genomics Platform"/>
            <consortium name="The Broad Institute Genome Sequencing Center for Infectious Disease"/>
            <person name="Wu L."/>
            <person name="Ma J."/>
        </authorList>
    </citation>
    <scope>NUCLEOTIDE SEQUENCE [LARGE SCALE GENOMIC DNA]</scope>
    <source>
        <strain evidence="9">JCM 12928</strain>
    </source>
</reference>
<evidence type="ECO:0000256" key="4">
    <source>
        <dbReference type="ARBA" id="ARBA00022692"/>
    </source>
</evidence>
<evidence type="ECO:0000256" key="1">
    <source>
        <dbReference type="ARBA" id="ARBA00004651"/>
    </source>
</evidence>
<dbReference type="InterPro" id="IPR036458">
    <property type="entry name" value="Na:dicarbo_symporter_sf"/>
</dbReference>
<gene>
    <name evidence="8" type="ORF">GCM10009422_21480</name>
</gene>
<dbReference type="Gene3D" id="1.10.3860.10">
    <property type="entry name" value="Sodium:dicarboxylate symporter"/>
    <property type="match status" value="1"/>
</dbReference>
<evidence type="ECO:0000256" key="6">
    <source>
        <dbReference type="ARBA" id="ARBA00023136"/>
    </source>
</evidence>
<keyword evidence="3" id="KW-1003">Cell membrane</keyword>
<sequence>MQSQPLRLLHCDNMFDGSVARDRAMLRRFFAIPLWIRTMVGFALGIVAGLILREQATVWLQPIGDVYLNLIRMVVAPLVLFTIASSIAKLGEGAGAVRLGVRTIVWFAITSLLAVLVGFAFGHIINPGVGLSNLPLGEVRERVIPTPLEVLIGIVPTNPFAALAEGKVLQIIFFSALVGMALVALGDRAQTARRFVDEGAAIVFRITRWVIQLTPFGVFGLIGSVVGGYGWEALLPLIKFIVAIYAACLFHILIVYSGLLKAHGLKVKSFFRGAFAAQQTAFATSSSLGTLPITLRQTVERLGVPQAYAAFAVPLGANVKMDGCGAIYPAIAAIFIAQYFQIELSLTQYVLIGLTAVLGSLGTAGVPGTSIVMLTLTLSTAGLPLEGIGYIVAIDRIIDMMRTATNVTGQMLVPVLVAKEEKILNEDIYDGRVAWLPGDPDAESVDGARAAGI</sequence>
<name>A0ABP3S6Z2_9CAUL</name>
<feature type="transmembrane region" description="Helical" evidence="7">
    <location>
        <begin position="103"/>
        <end position="125"/>
    </location>
</feature>
<dbReference type="SUPFAM" id="SSF118215">
    <property type="entry name" value="Proton glutamate symport protein"/>
    <property type="match status" value="1"/>
</dbReference>
<dbReference type="PANTHER" id="PTHR42865">
    <property type="entry name" value="PROTON/GLUTAMATE-ASPARTATE SYMPORTER"/>
    <property type="match status" value="1"/>
</dbReference>
<keyword evidence="4 7" id="KW-0812">Transmembrane</keyword>
<proteinExistence type="predicted"/>
<keyword evidence="6 7" id="KW-0472">Membrane</keyword>
<evidence type="ECO:0000256" key="7">
    <source>
        <dbReference type="SAM" id="Phobius"/>
    </source>
</evidence>
<dbReference type="Pfam" id="PF00375">
    <property type="entry name" value="SDF"/>
    <property type="match status" value="1"/>
</dbReference>
<evidence type="ECO:0000313" key="8">
    <source>
        <dbReference type="EMBL" id="GAA0624770.1"/>
    </source>
</evidence>
<comment type="caution">
    <text evidence="8">The sequence shown here is derived from an EMBL/GenBank/DDBJ whole genome shotgun (WGS) entry which is preliminary data.</text>
</comment>
<dbReference type="EMBL" id="BAAAGA010000005">
    <property type="protein sequence ID" value="GAA0624770.1"/>
    <property type="molecule type" value="Genomic_DNA"/>
</dbReference>
<comment type="subcellular location">
    <subcellularLocation>
        <location evidence="1">Cell membrane</location>
        <topology evidence="1">Multi-pass membrane protein</topology>
    </subcellularLocation>
</comment>
<feature type="transmembrane region" description="Helical" evidence="7">
    <location>
        <begin position="371"/>
        <end position="393"/>
    </location>
</feature>
<keyword evidence="2" id="KW-0813">Transport</keyword>
<feature type="transmembrane region" description="Helical" evidence="7">
    <location>
        <begin position="346"/>
        <end position="365"/>
    </location>
</feature>
<keyword evidence="5 7" id="KW-1133">Transmembrane helix</keyword>
<feature type="transmembrane region" description="Helical" evidence="7">
    <location>
        <begin position="237"/>
        <end position="259"/>
    </location>
</feature>
<evidence type="ECO:0000256" key="5">
    <source>
        <dbReference type="ARBA" id="ARBA00022989"/>
    </source>
</evidence>
<dbReference type="PRINTS" id="PR00173">
    <property type="entry name" value="EDTRNSPORT"/>
</dbReference>
<dbReference type="Proteomes" id="UP001501352">
    <property type="component" value="Unassembled WGS sequence"/>
</dbReference>
<protein>
    <submittedName>
        <fullName evidence="8">Dicarboxylate/amino acid:cation symporter</fullName>
    </submittedName>
</protein>
<dbReference type="PANTHER" id="PTHR42865:SF7">
    <property type="entry name" value="PROTON_GLUTAMATE-ASPARTATE SYMPORTER"/>
    <property type="match status" value="1"/>
</dbReference>
<accession>A0ABP3S6Z2</accession>
<feature type="transmembrane region" description="Helical" evidence="7">
    <location>
        <begin position="168"/>
        <end position="185"/>
    </location>
</feature>
<feature type="transmembrane region" description="Helical" evidence="7">
    <location>
        <begin position="71"/>
        <end position="91"/>
    </location>
</feature>
<evidence type="ECO:0000313" key="9">
    <source>
        <dbReference type="Proteomes" id="UP001501352"/>
    </source>
</evidence>
<keyword evidence="9" id="KW-1185">Reference proteome</keyword>
<organism evidence="8 9">
    <name type="scientific">Brevundimonas kwangchunensis</name>
    <dbReference type="NCBI Taxonomy" id="322163"/>
    <lineage>
        <taxon>Bacteria</taxon>
        <taxon>Pseudomonadati</taxon>
        <taxon>Pseudomonadota</taxon>
        <taxon>Alphaproteobacteria</taxon>
        <taxon>Caulobacterales</taxon>
        <taxon>Caulobacteraceae</taxon>
        <taxon>Brevundimonas</taxon>
    </lineage>
</organism>